<evidence type="ECO:0000313" key="9">
    <source>
        <dbReference type="Proteomes" id="UP000069030"/>
    </source>
</evidence>
<evidence type="ECO:0000313" key="8">
    <source>
        <dbReference type="EMBL" id="ALU25701.1"/>
    </source>
</evidence>
<dbReference type="NCBIfam" id="TIGR01145">
    <property type="entry name" value="ATP_synt_delta"/>
    <property type="match status" value="1"/>
</dbReference>
<evidence type="ECO:0000256" key="7">
    <source>
        <dbReference type="HAMAP-Rule" id="MF_01416"/>
    </source>
</evidence>
<dbReference type="PROSITE" id="PS00389">
    <property type="entry name" value="ATPASE_DELTA"/>
    <property type="match status" value="1"/>
</dbReference>
<dbReference type="EMBL" id="CP013690">
    <property type="protein sequence ID" value="ALU25701.1"/>
    <property type="molecule type" value="Genomic_DNA"/>
</dbReference>
<keyword evidence="2 7" id="KW-0813">Transport</keyword>
<name>A0A0S7ECB7_9FLAO</name>
<dbReference type="Gene3D" id="1.10.520.20">
    <property type="entry name" value="N-terminal domain of the delta subunit of the F1F0-ATP synthase"/>
    <property type="match status" value="1"/>
</dbReference>
<dbReference type="InterPro" id="IPR020781">
    <property type="entry name" value="ATPase_OSCP/d_CS"/>
</dbReference>
<proteinExistence type="inferred from homology"/>
<comment type="function">
    <text evidence="7">This protein is part of the stalk that links CF(0) to CF(1). It either transmits conformational changes from CF(0) to CF(1) or is implicated in proton conduction.</text>
</comment>
<keyword evidence="5 7" id="KW-0472">Membrane</keyword>
<evidence type="ECO:0000256" key="4">
    <source>
        <dbReference type="ARBA" id="ARBA00023065"/>
    </source>
</evidence>
<keyword evidence="3 7" id="KW-0375">Hydrogen ion transport</keyword>
<dbReference type="SUPFAM" id="SSF47928">
    <property type="entry name" value="N-terminal domain of the delta subunit of the F1F0-ATP synthase"/>
    <property type="match status" value="1"/>
</dbReference>
<evidence type="ECO:0000256" key="3">
    <source>
        <dbReference type="ARBA" id="ARBA00022781"/>
    </source>
</evidence>
<dbReference type="GO" id="GO:0045259">
    <property type="term" value="C:proton-transporting ATP synthase complex"/>
    <property type="evidence" value="ECO:0007669"/>
    <property type="project" value="UniProtKB-KW"/>
</dbReference>
<organism evidence="8 9">
    <name type="scientific">Myroides odoratimimus</name>
    <dbReference type="NCBI Taxonomy" id="76832"/>
    <lineage>
        <taxon>Bacteria</taxon>
        <taxon>Pseudomonadati</taxon>
        <taxon>Bacteroidota</taxon>
        <taxon>Flavobacteriia</taxon>
        <taxon>Flavobacteriales</taxon>
        <taxon>Flavobacteriaceae</taxon>
        <taxon>Myroides</taxon>
    </lineage>
</organism>
<comment type="function">
    <text evidence="7">F(1)F(0) ATP synthase produces ATP from ADP in the presence of a proton or sodium gradient. F-type ATPases consist of two structural domains, F(1) containing the extramembraneous catalytic core and F(0) containing the membrane proton channel, linked together by a central stalk and a peripheral stalk. During catalysis, ATP synthesis in the catalytic domain of F(1) is coupled via a rotary mechanism of the central stalk subunits to proton translocation.</text>
</comment>
<keyword evidence="6 7" id="KW-0066">ATP synthesis</keyword>
<dbReference type="HAMAP" id="MF_01416">
    <property type="entry name" value="ATP_synth_delta_bact"/>
    <property type="match status" value="1"/>
</dbReference>
<dbReference type="AlphaFoldDB" id="A0A0S7ECB7"/>
<dbReference type="InterPro" id="IPR000711">
    <property type="entry name" value="ATPase_OSCP/dsu"/>
</dbReference>
<gene>
    <name evidence="7" type="primary">atpH</name>
    <name evidence="8" type="ORF">AS202_05940</name>
</gene>
<dbReference type="GO" id="GO:0005886">
    <property type="term" value="C:plasma membrane"/>
    <property type="evidence" value="ECO:0007669"/>
    <property type="project" value="UniProtKB-SubCell"/>
</dbReference>
<sequence length="178" mass="19329">MVSTRAAARYAKAMLEVSGQKGNAEAINSDMILISESVSQSEDLKVFLTNPIVSGEIKLNALLEVFANVDQSTKELFKVLKANNRFEILGTVALQFQEQYEALKGIERVVVTTAVPMDAALESKVLSKVQSLAPGKQIVVSNIVDASILGGFILKMGDKQYNASIANQLQVLKRELTN</sequence>
<comment type="similarity">
    <text evidence="7">Belongs to the ATPase delta chain family.</text>
</comment>
<keyword evidence="4 7" id="KW-0406">Ion transport</keyword>
<dbReference type="KEGG" id="mod:AS202_05940"/>
<dbReference type="RefSeq" id="WP_006257835.1">
    <property type="nucleotide sequence ID" value="NZ_BCMQ01000002.1"/>
</dbReference>
<protein>
    <recommendedName>
        <fullName evidence="7">ATP synthase subunit delta</fullName>
    </recommendedName>
    <alternativeName>
        <fullName evidence="7">ATP synthase F(1) sector subunit delta</fullName>
    </alternativeName>
    <alternativeName>
        <fullName evidence="7">F-type ATPase subunit delta</fullName>
        <shortName evidence="7">F-ATPase subunit delta</shortName>
    </alternativeName>
</protein>
<evidence type="ECO:0000256" key="5">
    <source>
        <dbReference type="ARBA" id="ARBA00023136"/>
    </source>
</evidence>
<evidence type="ECO:0000256" key="2">
    <source>
        <dbReference type="ARBA" id="ARBA00022448"/>
    </source>
</evidence>
<dbReference type="Pfam" id="PF00213">
    <property type="entry name" value="OSCP"/>
    <property type="match status" value="1"/>
</dbReference>
<reference evidence="8 9" key="1">
    <citation type="journal article" date="2016" name="J. Zhejiang Univ. Sci. B">
        <title>Antibiotic resistance mechanisms of Myroides sp.</title>
        <authorList>
            <person name="Hu S."/>
            <person name="Yuan S."/>
            <person name="Qu H."/>
            <person name="Jiang T."/>
            <person name="Zhou Y."/>
            <person name="Wang M."/>
            <person name="Ming D."/>
        </authorList>
    </citation>
    <scope>NUCLEOTIDE SEQUENCE [LARGE SCALE GENOMIC DNA]</scope>
    <source>
        <strain evidence="8 9">PR63039</strain>
    </source>
</reference>
<dbReference type="Proteomes" id="UP000069030">
    <property type="component" value="Chromosome"/>
</dbReference>
<comment type="subcellular location">
    <subcellularLocation>
        <location evidence="7">Cell membrane</location>
        <topology evidence="7">Peripheral membrane protein</topology>
    </subcellularLocation>
    <subcellularLocation>
        <location evidence="1">Membrane</location>
    </subcellularLocation>
</comment>
<dbReference type="GO" id="GO:0046933">
    <property type="term" value="F:proton-transporting ATP synthase activity, rotational mechanism"/>
    <property type="evidence" value="ECO:0007669"/>
    <property type="project" value="UniProtKB-UniRule"/>
</dbReference>
<dbReference type="PRINTS" id="PR00125">
    <property type="entry name" value="ATPASEDELTA"/>
</dbReference>
<accession>A0A0S7ECB7</accession>
<keyword evidence="7" id="KW-0139">CF(1)</keyword>
<dbReference type="PANTHER" id="PTHR11910">
    <property type="entry name" value="ATP SYNTHASE DELTA CHAIN"/>
    <property type="match status" value="1"/>
</dbReference>
<dbReference type="eggNOG" id="COG0712">
    <property type="taxonomic scope" value="Bacteria"/>
</dbReference>
<evidence type="ECO:0000256" key="6">
    <source>
        <dbReference type="ARBA" id="ARBA00023310"/>
    </source>
</evidence>
<dbReference type="InterPro" id="IPR026015">
    <property type="entry name" value="ATP_synth_OSCP/delta_N_sf"/>
</dbReference>
<evidence type="ECO:0000256" key="1">
    <source>
        <dbReference type="ARBA" id="ARBA00004370"/>
    </source>
</evidence>
<keyword evidence="7" id="KW-1003">Cell membrane</keyword>